<keyword evidence="1" id="KW-0678">Repressor</keyword>
<dbReference type="InterPro" id="IPR000843">
    <property type="entry name" value="HTH_LacI"/>
</dbReference>
<proteinExistence type="predicted"/>
<dbReference type="CDD" id="cd01392">
    <property type="entry name" value="HTH_LacI"/>
    <property type="match status" value="1"/>
</dbReference>
<gene>
    <name evidence="7" type="ORF">FTW19_09955</name>
</gene>
<evidence type="ECO:0000256" key="5">
    <source>
        <dbReference type="SAM" id="MobiDB-lite"/>
    </source>
</evidence>
<evidence type="ECO:0000313" key="8">
    <source>
        <dbReference type="Proteomes" id="UP000321820"/>
    </source>
</evidence>
<evidence type="ECO:0000256" key="1">
    <source>
        <dbReference type="ARBA" id="ARBA00022491"/>
    </source>
</evidence>
<dbReference type="Pfam" id="PF00356">
    <property type="entry name" value="LacI"/>
    <property type="match status" value="1"/>
</dbReference>
<dbReference type="KEGG" id="talb:FTW19_09955"/>
<evidence type="ECO:0000256" key="2">
    <source>
        <dbReference type="ARBA" id="ARBA00023015"/>
    </source>
</evidence>
<dbReference type="GO" id="GO:0003700">
    <property type="term" value="F:DNA-binding transcription factor activity"/>
    <property type="evidence" value="ECO:0007669"/>
    <property type="project" value="TreeGrafter"/>
</dbReference>
<dbReference type="Gene3D" id="1.10.260.40">
    <property type="entry name" value="lambda repressor-like DNA-binding domains"/>
    <property type="match status" value="1"/>
</dbReference>
<dbReference type="InterPro" id="IPR010982">
    <property type="entry name" value="Lambda_DNA-bd_dom_sf"/>
</dbReference>
<dbReference type="PANTHER" id="PTHR30146:SF148">
    <property type="entry name" value="HTH-TYPE TRANSCRIPTIONAL REPRESSOR PURR-RELATED"/>
    <property type="match status" value="1"/>
</dbReference>
<keyword evidence="3" id="KW-0238">DNA-binding</keyword>
<dbReference type="PANTHER" id="PTHR30146">
    <property type="entry name" value="LACI-RELATED TRANSCRIPTIONAL REPRESSOR"/>
    <property type="match status" value="1"/>
</dbReference>
<dbReference type="OrthoDB" id="128688at2"/>
<dbReference type="GO" id="GO:0000976">
    <property type="term" value="F:transcription cis-regulatory region binding"/>
    <property type="evidence" value="ECO:0007669"/>
    <property type="project" value="TreeGrafter"/>
</dbReference>
<evidence type="ECO:0000313" key="7">
    <source>
        <dbReference type="EMBL" id="QEE28290.1"/>
    </source>
</evidence>
<keyword evidence="8" id="KW-1185">Reference proteome</keyword>
<keyword evidence="2" id="KW-0805">Transcription regulation</keyword>
<dbReference type="PROSITE" id="PS50932">
    <property type="entry name" value="HTH_LACI_2"/>
    <property type="match status" value="1"/>
</dbReference>
<dbReference type="Pfam" id="PF13377">
    <property type="entry name" value="Peripla_BP_3"/>
    <property type="match status" value="1"/>
</dbReference>
<feature type="domain" description="HTH lacI-type" evidence="6">
    <location>
        <begin position="3"/>
        <end position="57"/>
    </location>
</feature>
<reference evidence="7 8" key="1">
    <citation type="submission" date="2019-08" db="EMBL/GenBank/DDBJ databases">
        <title>Complete genome sequence of Terriglobus albidus strain ORNL.</title>
        <authorList>
            <person name="Podar M."/>
        </authorList>
    </citation>
    <scope>NUCLEOTIDE SEQUENCE [LARGE SCALE GENOMIC DNA]</scope>
    <source>
        <strain evidence="7 8">ORNL</strain>
    </source>
</reference>
<dbReference type="Proteomes" id="UP000321820">
    <property type="component" value="Chromosome"/>
</dbReference>
<name>A0A5B9EC60_9BACT</name>
<evidence type="ECO:0000259" key="6">
    <source>
        <dbReference type="PROSITE" id="PS50932"/>
    </source>
</evidence>
<dbReference type="SUPFAM" id="SSF47413">
    <property type="entry name" value="lambda repressor-like DNA-binding domains"/>
    <property type="match status" value="1"/>
</dbReference>
<sequence length="346" mass="37979">MAIRLQDIADDLKLSKMTISKVLRGQTDVSEETKARVLKRVQELNYRPNISARGLRTGQTFTIGLALPSLQDSTSAQIVAGVNEGVRPHGYSVVITSADGDAEREEREVELHLSRQVDALLLCLRGDASDLPQVLETTTVPVVLIGYPPARFNGISVAIRETEVGQIAVQHLLEHRCRRIAYLRGPRTPIGDMRFTGFLEEMRSAELAVKQEWILEPQPGETGYRSGYDAMQRLMAAKTIPDGVMTYNDLQAIGVRDAALEAGLEVPRQLRILGCGNTLPLCETGLTLSSIDLAYRELGKRAAKIALRGIGEKGNGTAQRSVSLSPRIVPRSSTGEWVPTERKKTK</sequence>
<dbReference type="InterPro" id="IPR028082">
    <property type="entry name" value="Peripla_BP_I"/>
</dbReference>
<dbReference type="AlphaFoldDB" id="A0A5B9EC60"/>
<protein>
    <submittedName>
        <fullName evidence="7">LacI family transcriptional regulator</fullName>
    </submittedName>
</protein>
<dbReference type="CDD" id="cd06267">
    <property type="entry name" value="PBP1_LacI_sugar_binding-like"/>
    <property type="match status" value="1"/>
</dbReference>
<dbReference type="Gene3D" id="3.40.50.2300">
    <property type="match status" value="2"/>
</dbReference>
<feature type="region of interest" description="Disordered" evidence="5">
    <location>
        <begin position="314"/>
        <end position="346"/>
    </location>
</feature>
<evidence type="ECO:0000256" key="4">
    <source>
        <dbReference type="ARBA" id="ARBA00023163"/>
    </source>
</evidence>
<dbReference type="EMBL" id="CP042806">
    <property type="protein sequence ID" value="QEE28290.1"/>
    <property type="molecule type" value="Genomic_DNA"/>
</dbReference>
<accession>A0A5B9EC60</accession>
<dbReference type="SUPFAM" id="SSF53822">
    <property type="entry name" value="Periplasmic binding protein-like I"/>
    <property type="match status" value="1"/>
</dbReference>
<dbReference type="RefSeq" id="WP_147647480.1">
    <property type="nucleotide sequence ID" value="NZ_CP042806.1"/>
</dbReference>
<evidence type="ECO:0000256" key="3">
    <source>
        <dbReference type="ARBA" id="ARBA00023125"/>
    </source>
</evidence>
<keyword evidence="4" id="KW-0804">Transcription</keyword>
<dbReference type="SMART" id="SM00354">
    <property type="entry name" value="HTH_LACI"/>
    <property type="match status" value="1"/>
</dbReference>
<organism evidence="7 8">
    <name type="scientific">Terriglobus albidus</name>
    <dbReference type="NCBI Taxonomy" id="1592106"/>
    <lineage>
        <taxon>Bacteria</taxon>
        <taxon>Pseudomonadati</taxon>
        <taxon>Acidobacteriota</taxon>
        <taxon>Terriglobia</taxon>
        <taxon>Terriglobales</taxon>
        <taxon>Acidobacteriaceae</taxon>
        <taxon>Terriglobus</taxon>
    </lineage>
</organism>
<dbReference type="InterPro" id="IPR046335">
    <property type="entry name" value="LacI/GalR-like_sensor"/>
</dbReference>